<dbReference type="InterPro" id="IPR029035">
    <property type="entry name" value="DHS-like_NAD/FAD-binding_dom"/>
</dbReference>
<dbReference type="InterPro" id="IPR006089">
    <property type="entry name" value="Acyl-CoA_DH_CS"/>
</dbReference>
<dbReference type="InterPro" id="IPR039651">
    <property type="entry name" value="FixC-like"/>
</dbReference>
<dbReference type="Gene3D" id="3.50.50.60">
    <property type="entry name" value="FAD/NAD(P)-binding domain"/>
    <property type="match status" value="1"/>
</dbReference>
<dbReference type="InterPro" id="IPR014731">
    <property type="entry name" value="ETF_asu_C"/>
</dbReference>
<feature type="domain" description="Acyl-CoA oxidase/dehydrogenase middle" evidence="9">
    <location>
        <begin position="1855"/>
        <end position="1938"/>
    </location>
</feature>
<keyword evidence="5" id="KW-0560">Oxidoreductase</keyword>
<evidence type="ECO:0000259" key="9">
    <source>
        <dbReference type="Pfam" id="PF02770"/>
    </source>
</evidence>
<dbReference type="GO" id="GO:0050660">
    <property type="term" value="F:flavin adenine dinucleotide binding"/>
    <property type="evidence" value="ECO:0007669"/>
    <property type="project" value="InterPro"/>
</dbReference>
<comment type="similarity">
    <text evidence="2">Belongs to the acyl-CoA dehydrogenase family.</text>
</comment>
<evidence type="ECO:0000256" key="2">
    <source>
        <dbReference type="ARBA" id="ARBA00009347"/>
    </source>
</evidence>
<evidence type="ECO:0000259" key="6">
    <source>
        <dbReference type="Pfam" id="PF00441"/>
    </source>
</evidence>
<dbReference type="InterPro" id="IPR006091">
    <property type="entry name" value="Acyl-CoA_Oxase/DH_mid-dom"/>
</dbReference>
<dbReference type="SUPFAM" id="SSF51905">
    <property type="entry name" value="FAD/NAD(P)-binding domain"/>
    <property type="match status" value="1"/>
</dbReference>
<sequence>VDHNRFDVIVVGGGPAGITAATALAKQGFSVLVCEAAVYPGAENWSGAVYFAENLEADDAFGKQAIEEGPFERRLIERGFFLYNGHSMLGATLRDPSVFRSCFTVLRPVFDRYLAELSREQGVVLMCETTVQSLIRHEGCVIGVHTERGPAYADVVFLAEGDASHLVTQEGYERVGLDAGGESNTETGPHFLQGVKEVVSLPPKVLEERFGLPEGGGGAYEMLLRNGSRQGRTVRLNMGGFIYTNRDSVSLGFVLPVENLANNFDGDHNLLMEWFKGLPEVARWIEGGEVTSYGAKIIRGGGLSEIPQLVDDGLAIGGAASGIGTDFPYPNFTGPATSMGLLFARAVSSITAEHNGPGKGAAAGLIGRSPFTAEALEAAYLKPVKQTHYYRNVERLADWPDYIERTKFFFERQIDIVNGVTYILSRPDILAVKRWWEAIRLKRRLIRGKRAGAMLRDMREASKALGLGSAVWAGISPGIFVRWLFNTVTALIPFGDASTGGDEATGIAKATTQSGGRFRMMHRVLAGAEPSGQMPLLARWYWKRCGPALACAFADVYTNDDEPLNDKLPRALGRVIGQISIWDPLAVIGLGLIGLVMRAIQAAGEWFQYAVLKKGLASFRDQYVGRLLEENRSRGCLDDDVVEIKTSYEHKLGTIRYREGEHSHIKVMWPDDLTARTELAKSSLWNVCPAKVYEVQRHPTGMPGVVVNFDNCVKCETCWRATPDVHWSRATQQRLIYETYTPAHAELRKYILERPQPVPRVRQIPSYWDAFWGDLVVGFQGADAGALEALRAELGRVEVALGSYSRALGDSPFVLEQGERSHLEELLKVVARRFGAGRDIWESDAFSSLRLLIGEPVASLWSDGAVRVEEMVAHASSKRFFWSDMIGKQLRDHHLAGLDNLLARVEGLEAQVETDDEPEELNSVAACAWANNWIRAEDLPAQFGAMREGIREWCDHHIDSSVLRSLEREEPLSIELKNWLAHQLAVAVKERRRYARNSHAKIKYGHRDVLLEELAAVDPSLAALAAQHLLATDLLQGAKTDEDIAASILSARSFAAVVIQGSIRDRLTATDAVEGAEAEISIEGAKLHGEGPLVLAALAEWLLVVRDNLGYLVPIDDPGIHLEAVGCIGLVGAGVRRVVFDGCDVCPSRIFEIEALAPAPLSPPPAVGVPFTDTLGVAVPDHLAIVRGAGSYLTARAREHAASRVQFPGLFQDEAGRDTIAKFGAVKQMLAEMEAQRILVETLSLLDPGPQDDAWTGAAVRKILAADAFGPQLGSLSYNAGQIFGGTAFSEDDCLAKYYRDSSPFRFLIAHDDALRTEIGRRRLEAVSAGASLIPVSPQEEAWLEALRDEGLFSDIVVRWEGACSEIEAWAVDATSHIDSDSERADLVCFHAGNVTARALGIKACILRSAWRLECGLSVKVTLEATALLTDRFVADTPMLVSEAHLVSEVLAVGIDAVAHGDFEPAATIPDTEPYNLVLSTDRASQSGDWLCQPFDGETFRYVPEVLWNDPELHAFREKVEADLRQRYVGTDFDGLTYNRHLEKLHTVPHEDLCYFVDRGFMRLPIPSEFGGEDALKAIYYIVCEMSGRYGDAALSLAIMANTSIGTTPMLLGMKQDLPRARAELEKVKETPALLGEISEALDALIEGLKRPNFELLQRDYLQLTDVVKKRILKSSVLKYIGAAFLRAYFAAGNAGKNRDIDGFEKELRNARRLIDMILNGVEDRLVEYPRRVRAHELFLKMISAGYISAFALTEPTAGSDSGGVKTTARINRRCVYEDDRGVLHFFLDQDEENERRNLLDADRVEFDFDGFRMLYRWSDDAEPSEIRHAAYDYEKDLSGCWRTYEHDGLEVAFTDIAQIRTDADGQRWYEFWELNGSKMWITNARFAHCFVLYANTEPEGVTGFMVDRHAEGLVVGSDEEKLGQRGSPTNELALTSVRVPRECIIGVRGRGQVNALETLNTGRTGLAVTTRATIQEMMEDAVDYLGGGTEADKVLGGIYPAQLTPPKALQLYWMGRLMEELVTTAAVASELIGLSDHPLTKDIRMESAIGKYFCSEAEHEGIDWMERLRGLDGLTHRHRIEKTRRDARVLNIYEGTNEVQRYLLLRALVQQVLPAWRAAGEDPLSSNNPGDAYPELRRQLKRAKCGLMSQLDEAVNAFGDSIWANVNLQPCFFRLAEIAGLIKVMDAVLYRLEWLASHDVPEEYGARLEKASVLAFTRCTVQIGALERRFTASYAYLQDGRFPPDIQLGFLSLDPAGAVAESWGALPASLRPTAPQEALPRDVRIIVLAKPVPVVAPRPRFGPDTFAESLYTIDAVDRRSLQIAMKLKSRDPDRVRVEVISLAGESVGSEALQLALALGADEVTLLQTPGDVVLQDPTAVVHLVARVLTENPADIVFAGACASDTAQGIVAPMLAGMLGRDHVDSALTADWGEGPNLSLRLTARGWQGNELDVALPCVVSVEPASEHVELEHRLGESIAASLAHVSCVEVDDIESMPISHRPRPAMEQREAGCIVTTPEDAANLLLDIADLGGTVSATEVTPYHGTPLSLTQQPEDAAASCLFLCDSVAGDEISPASLGALEAAVRFTTGAAMSLDVVLPLTGREYEAGTVGQVISAVNPRRVYVVEHSGLADFGWCGHLEWFQEFWRMYRPEPRWLLGPEAMNTLFARFAGAASTGVDRCWPWFHVQTVCNGSGPLLLGSDIYDGSGQAAAVPTAEGGLRIATFAPAVEIEIPNKKVENGNETVVFRYEPSVDYDPADDFITSLVNRLDGGELTLSEAEFIIDFGYGAGGHEGMELLGEPLLALFRDELGLSESMIGGTRKVTQDLEVLPMDKQIGQTGVRVCPKVLVALAVSGAPQHVDWIDDKTVILSFNIDPDAPLMKLNEQNAGPVVHPIVGDVNETVPRFMAALREKIGAGE</sequence>
<evidence type="ECO:0000313" key="10">
    <source>
        <dbReference type="EMBL" id="SUZ50654.1"/>
    </source>
</evidence>
<dbReference type="Gene3D" id="3.40.50.1220">
    <property type="entry name" value="TPP-binding domain"/>
    <property type="match status" value="1"/>
</dbReference>
<accession>A0A381N9A8</accession>
<evidence type="ECO:0000259" key="7">
    <source>
        <dbReference type="Pfam" id="PF00766"/>
    </source>
</evidence>
<dbReference type="InterPro" id="IPR037069">
    <property type="entry name" value="AcylCoA_DH/ox_N_sf"/>
</dbReference>
<feature type="non-terminal residue" evidence="10">
    <location>
        <position position="1"/>
    </location>
</feature>
<dbReference type="Gene3D" id="1.20.140.10">
    <property type="entry name" value="Butyryl-CoA Dehydrogenase, subunit A, domain 3"/>
    <property type="match status" value="2"/>
</dbReference>
<dbReference type="PROSITE" id="PS00072">
    <property type="entry name" value="ACYL_COA_DH_1"/>
    <property type="match status" value="1"/>
</dbReference>
<feature type="domain" description="Acyl-CoA dehydrogenase/oxidase C-terminal" evidence="6">
    <location>
        <begin position="1950"/>
        <end position="2109"/>
    </location>
</feature>
<organism evidence="10">
    <name type="scientific">marine metagenome</name>
    <dbReference type="NCBI Taxonomy" id="408172"/>
    <lineage>
        <taxon>unclassified sequences</taxon>
        <taxon>metagenomes</taxon>
        <taxon>ecological metagenomes</taxon>
    </lineage>
</organism>
<dbReference type="Gene3D" id="3.30.70.20">
    <property type="match status" value="1"/>
</dbReference>
<dbReference type="EMBL" id="UINC01000181">
    <property type="protein sequence ID" value="SUZ50654.1"/>
    <property type="molecule type" value="Genomic_DNA"/>
</dbReference>
<evidence type="ECO:0000256" key="3">
    <source>
        <dbReference type="ARBA" id="ARBA00022630"/>
    </source>
</evidence>
<feature type="domain" description="Electron transfer flavoprotein alpha/beta-subunit N-terminal" evidence="8">
    <location>
        <begin position="2312"/>
        <end position="2466"/>
    </location>
</feature>
<dbReference type="GO" id="GO:0051536">
    <property type="term" value="F:iron-sulfur cluster binding"/>
    <property type="evidence" value="ECO:0007669"/>
    <property type="project" value="UniProtKB-KW"/>
</dbReference>
<dbReference type="SUPFAM" id="SSF54373">
    <property type="entry name" value="FAD-linked reductases, C-terminal domain"/>
    <property type="match status" value="1"/>
</dbReference>
<dbReference type="InterPro" id="IPR036188">
    <property type="entry name" value="FAD/NAD-bd_sf"/>
</dbReference>
<dbReference type="InterPro" id="IPR036250">
    <property type="entry name" value="AcylCo_DH-like_C"/>
</dbReference>
<evidence type="ECO:0000256" key="4">
    <source>
        <dbReference type="ARBA" id="ARBA00022827"/>
    </source>
</evidence>
<dbReference type="SUPFAM" id="SSF52467">
    <property type="entry name" value="DHS-like NAD/FAD-binding domain"/>
    <property type="match status" value="1"/>
</dbReference>
<name>A0A381N9A8_9ZZZZ</name>
<proteinExistence type="inferred from homology"/>
<dbReference type="Pfam" id="PF02770">
    <property type="entry name" value="Acyl-CoA_dh_M"/>
    <property type="match status" value="1"/>
</dbReference>
<evidence type="ECO:0008006" key="11">
    <source>
        <dbReference type="Google" id="ProtNLM"/>
    </source>
</evidence>
<dbReference type="Gene3D" id="3.40.50.620">
    <property type="entry name" value="HUPs"/>
    <property type="match status" value="1"/>
</dbReference>
<dbReference type="PANTHER" id="PTHR43624">
    <property type="entry name" value="ELECTRON TRANSFER FLAVOPROTEIN-QUINONE OXIDOREDUCTASE YDIS-RELATED"/>
    <property type="match status" value="1"/>
</dbReference>
<dbReference type="InterPro" id="IPR014729">
    <property type="entry name" value="Rossmann-like_a/b/a_fold"/>
</dbReference>
<dbReference type="Gene3D" id="3.30.9.90">
    <property type="match status" value="1"/>
</dbReference>
<dbReference type="InterPro" id="IPR046373">
    <property type="entry name" value="Acyl-CoA_Oxase/DH_mid-dom_sf"/>
</dbReference>
<dbReference type="Gene3D" id="2.40.110.10">
    <property type="entry name" value="Butyryl-CoA Dehydrogenase, subunit A, domain 2"/>
    <property type="match status" value="1"/>
</dbReference>
<feature type="domain" description="Electron transfer flavoprotein alpha subunit C-terminal" evidence="7">
    <location>
        <begin position="2777"/>
        <end position="2861"/>
    </location>
</feature>
<dbReference type="SUPFAM" id="SSF56645">
    <property type="entry name" value="Acyl-CoA dehydrogenase NM domain-like"/>
    <property type="match status" value="4"/>
</dbReference>
<gene>
    <name evidence="10" type="ORF">METZ01_LOCUS3508</name>
</gene>
<dbReference type="InterPro" id="IPR009100">
    <property type="entry name" value="AcylCoA_DH/oxidase_NM_dom_sf"/>
</dbReference>
<keyword evidence="4" id="KW-0274">FAD</keyword>
<dbReference type="InterPro" id="IPR009075">
    <property type="entry name" value="AcylCo_DH/oxidase_C"/>
</dbReference>
<dbReference type="SUPFAM" id="SSF54862">
    <property type="entry name" value="4Fe-4S ferredoxins"/>
    <property type="match status" value="1"/>
</dbReference>
<dbReference type="InterPro" id="IPR014730">
    <property type="entry name" value="ETF_a/b_N"/>
</dbReference>
<dbReference type="PANTHER" id="PTHR43624:SF2">
    <property type="entry name" value="ELECTRON TRANSFER FLAVOPROTEIN-QUINONE OXIDOREDUCTASE YDIS-RELATED"/>
    <property type="match status" value="1"/>
</dbReference>
<dbReference type="Pfam" id="PF12831">
    <property type="entry name" value="FAD_oxidored"/>
    <property type="match status" value="1"/>
</dbReference>
<dbReference type="Pfam" id="PF00441">
    <property type="entry name" value="Acyl-CoA_dh_1"/>
    <property type="match status" value="1"/>
</dbReference>
<protein>
    <recommendedName>
        <fullName evidence="11">FAD dependent oxidoreductase domain-containing protein</fullName>
    </recommendedName>
</protein>
<dbReference type="SUPFAM" id="SSF47203">
    <property type="entry name" value="Acyl-CoA dehydrogenase C-terminal domain-like"/>
    <property type="match status" value="2"/>
</dbReference>
<dbReference type="Pfam" id="PF00766">
    <property type="entry name" value="ETF_alpha"/>
    <property type="match status" value="1"/>
</dbReference>
<dbReference type="Gene3D" id="1.10.540.10">
    <property type="entry name" value="Acyl-CoA dehydrogenase/oxidase, N-terminal domain"/>
    <property type="match status" value="1"/>
</dbReference>
<dbReference type="GO" id="GO:0003995">
    <property type="term" value="F:acyl-CoA dehydrogenase activity"/>
    <property type="evidence" value="ECO:0007669"/>
    <property type="project" value="InterPro"/>
</dbReference>
<evidence type="ECO:0000259" key="8">
    <source>
        <dbReference type="Pfam" id="PF01012"/>
    </source>
</evidence>
<evidence type="ECO:0000256" key="5">
    <source>
        <dbReference type="ARBA" id="ARBA00023002"/>
    </source>
</evidence>
<dbReference type="Pfam" id="PF01012">
    <property type="entry name" value="ETF"/>
    <property type="match status" value="1"/>
</dbReference>
<keyword evidence="3" id="KW-0285">Flavoprotein</keyword>
<dbReference type="GO" id="GO:0046872">
    <property type="term" value="F:metal ion binding"/>
    <property type="evidence" value="ECO:0007669"/>
    <property type="project" value="UniProtKB-KW"/>
</dbReference>
<dbReference type="SUPFAM" id="SSF52402">
    <property type="entry name" value="Adenine nucleotide alpha hydrolases-like"/>
    <property type="match status" value="1"/>
</dbReference>
<reference evidence="10" key="1">
    <citation type="submission" date="2018-05" db="EMBL/GenBank/DDBJ databases">
        <authorList>
            <person name="Lanie J.A."/>
            <person name="Ng W.-L."/>
            <person name="Kazmierczak K.M."/>
            <person name="Andrzejewski T.M."/>
            <person name="Davidsen T.M."/>
            <person name="Wayne K.J."/>
            <person name="Tettelin H."/>
            <person name="Glass J.I."/>
            <person name="Rusch D."/>
            <person name="Podicherti R."/>
            <person name="Tsui H.-C.T."/>
            <person name="Winkler M.E."/>
        </authorList>
    </citation>
    <scope>NUCLEOTIDE SEQUENCE</scope>
</reference>
<comment type="cofactor">
    <cofactor evidence="1">
        <name>FAD</name>
        <dbReference type="ChEBI" id="CHEBI:57692"/>
    </cofactor>
</comment>
<evidence type="ECO:0000256" key="1">
    <source>
        <dbReference type="ARBA" id="ARBA00001974"/>
    </source>
</evidence>